<feature type="non-terminal residue" evidence="1">
    <location>
        <position position="99"/>
    </location>
</feature>
<gene>
    <name evidence="1" type="ORF">Q3982_05905</name>
</gene>
<accession>A0AA43RIP5</accession>
<evidence type="ECO:0000313" key="2">
    <source>
        <dbReference type="Proteomes" id="UP001168575"/>
    </source>
</evidence>
<proteinExistence type="predicted"/>
<protein>
    <submittedName>
        <fullName evidence="1">Uncharacterized protein</fullName>
    </submittedName>
</protein>
<reference evidence="1" key="1">
    <citation type="submission" date="2023-07" db="EMBL/GenBank/DDBJ databases">
        <title>Between Cages and Wild: Unraveling the Impact of Captivity on Animal Microbiomes and Antimicrobial Resistance.</title>
        <authorList>
            <person name="Schmartz G.P."/>
            <person name="Rehner J."/>
            <person name="Schuff M.J."/>
            <person name="Becker S.L."/>
            <person name="Kravczyk M."/>
            <person name="Gurevich A."/>
            <person name="Francke R."/>
            <person name="Mueller R."/>
            <person name="Keller V."/>
            <person name="Keller A."/>
        </authorList>
    </citation>
    <scope>NUCLEOTIDE SEQUENCE</scope>
    <source>
        <strain evidence="1">S12M_St_49</strain>
    </source>
</reference>
<name>A0AA43RIP5_9ACTN</name>
<sequence length="99" mass="12168">MKKEKLPAELWDKMHYLFRDFNDRMVHLELCYDFVPDIDILKKVIICFFEKAPVFHSSFTDNRISPYWTVHDYDINDILTVEYTDEPQRRADEFLIRYI</sequence>
<dbReference type="Proteomes" id="UP001168575">
    <property type="component" value="Unassembled WGS sequence"/>
</dbReference>
<keyword evidence="2" id="KW-1185">Reference proteome</keyword>
<comment type="caution">
    <text evidence="1">The sequence shown here is derived from an EMBL/GenBank/DDBJ whole genome shotgun (WGS) entry which is preliminary data.</text>
</comment>
<evidence type="ECO:0000313" key="1">
    <source>
        <dbReference type="EMBL" id="MDO4842194.1"/>
    </source>
</evidence>
<organism evidence="1 2">
    <name type="scientific">Phoenicibacter congonensis</name>
    <dbReference type="NCBI Taxonomy" id="1944646"/>
    <lineage>
        <taxon>Bacteria</taxon>
        <taxon>Bacillati</taxon>
        <taxon>Actinomycetota</taxon>
        <taxon>Coriobacteriia</taxon>
        <taxon>Eggerthellales</taxon>
        <taxon>Eggerthellaceae</taxon>
        <taxon>Phoenicibacter</taxon>
    </lineage>
</organism>
<dbReference type="EMBL" id="JAUMVS010000111">
    <property type="protein sequence ID" value="MDO4842194.1"/>
    <property type="molecule type" value="Genomic_DNA"/>
</dbReference>
<dbReference type="AlphaFoldDB" id="A0AA43RIP5"/>